<reference evidence="2" key="2">
    <citation type="submission" date="2023-06" db="EMBL/GenBank/DDBJ databases">
        <authorList>
            <person name="Swenson N.G."/>
            <person name="Wegrzyn J.L."/>
            <person name="Mcevoy S.L."/>
        </authorList>
    </citation>
    <scope>NUCLEOTIDE SEQUENCE</scope>
    <source>
        <strain evidence="2">NS2018</strain>
        <tissue evidence="2">Leaf</tissue>
    </source>
</reference>
<organism evidence="2 3">
    <name type="scientific">Acer saccharum</name>
    <name type="common">Sugar maple</name>
    <dbReference type="NCBI Taxonomy" id="4024"/>
    <lineage>
        <taxon>Eukaryota</taxon>
        <taxon>Viridiplantae</taxon>
        <taxon>Streptophyta</taxon>
        <taxon>Embryophyta</taxon>
        <taxon>Tracheophyta</taxon>
        <taxon>Spermatophyta</taxon>
        <taxon>Magnoliopsida</taxon>
        <taxon>eudicotyledons</taxon>
        <taxon>Gunneridae</taxon>
        <taxon>Pentapetalae</taxon>
        <taxon>rosids</taxon>
        <taxon>malvids</taxon>
        <taxon>Sapindales</taxon>
        <taxon>Sapindaceae</taxon>
        <taxon>Hippocastanoideae</taxon>
        <taxon>Acereae</taxon>
        <taxon>Acer</taxon>
    </lineage>
</organism>
<comment type="caution">
    <text evidence="2">The sequence shown here is derived from an EMBL/GenBank/DDBJ whole genome shotgun (WGS) entry which is preliminary data.</text>
</comment>
<feature type="compositionally biased region" description="Polar residues" evidence="1">
    <location>
        <begin position="41"/>
        <end position="54"/>
    </location>
</feature>
<evidence type="ECO:0000256" key="1">
    <source>
        <dbReference type="SAM" id="MobiDB-lite"/>
    </source>
</evidence>
<protein>
    <submittedName>
        <fullName evidence="2">Uncharacterized protein</fullName>
    </submittedName>
</protein>
<evidence type="ECO:0000313" key="3">
    <source>
        <dbReference type="Proteomes" id="UP001168877"/>
    </source>
</evidence>
<reference evidence="2" key="1">
    <citation type="journal article" date="2022" name="Plant J.">
        <title>Strategies of tolerance reflected in two North American maple genomes.</title>
        <authorList>
            <person name="McEvoy S.L."/>
            <person name="Sezen U.U."/>
            <person name="Trouern-Trend A."/>
            <person name="McMahon S.M."/>
            <person name="Schaberg P.G."/>
            <person name="Yang J."/>
            <person name="Wegrzyn J.L."/>
            <person name="Swenson N.G."/>
        </authorList>
    </citation>
    <scope>NUCLEOTIDE SEQUENCE</scope>
    <source>
        <strain evidence="2">NS2018</strain>
    </source>
</reference>
<dbReference type="Proteomes" id="UP001168877">
    <property type="component" value="Unassembled WGS sequence"/>
</dbReference>
<dbReference type="AlphaFoldDB" id="A0AA39S323"/>
<evidence type="ECO:0000313" key="2">
    <source>
        <dbReference type="EMBL" id="KAK0584478.1"/>
    </source>
</evidence>
<feature type="region of interest" description="Disordered" evidence="1">
    <location>
        <begin position="1"/>
        <end position="54"/>
    </location>
</feature>
<gene>
    <name evidence="2" type="ORF">LWI29_013911</name>
</gene>
<accession>A0AA39S323</accession>
<name>A0AA39S323_ACESA</name>
<keyword evidence="3" id="KW-1185">Reference proteome</keyword>
<sequence>MTSPSKLPAFAQGVPPPSLPISSGSRSTSSYLPGSQKEDSIASSQSIKGKNRNQVMATTMDSFWQNSRPSYSPTCMANDEKLKLLQETIGITKSLESSNSSKEDMDKLRIEFEVERSKKMDETES</sequence>
<proteinExistence type="predicted"/>
<feature type="compositionally biased region" description="Polar residues" evidence="1">
    <location>
        <begin position="20"/>
        <end position="33"/>
    </location>
</feature>
<dbReference type="EMBL" id="JAUESC010000383">
    <property type="protein sequence ID" value="KAK0584478.1"/>
    <property type="molecule type" value="Genomic_DNA"/>
</dbReference>